<protein>
    <submittedName>
        <fullName evidence="4">Acyltransferase family protein</fullName>
    </submittedName>
</protein>
<feature type="transmembrane region" description="Helical" evidence="2">
    <location>
        <begin position="128"/>
        <end position="148"/>
    </location>
</feature>
<dbReference type="RefSeq" id="WP_237158292.1">
    <property type="nucleotide sequence ID" value="NZ_PECB01000003.1"/>
</dbReference>
<comment type="caution">
    <text evidence="4">The sequence shown here is derived from an EMBL/GenBank/DDBJ whole genome shotgun (WGS) entry which is preliminary data.</text>
</comment>
<keyword evidence="5" id="KW-1185">Reference proteome</keyword>
<keyword evidence="4" id="KW-0012">Acyltransferase</keyword>
<keyword evidence="4" id="KW-0808">Transferase</keyword>
<feature type="transmembrane region" description="Helical" evidence="2">
    <location>
        <begin position="402"/>
        <end position="427"/>
    </location>
</feature>
<dbReference type="AlphaFoldDB" id="A0A4R8R3P1"/>
<feature type="transmembrane region" description="Helical" evidence="2">
    <location>
        <begin position="361"/>
        <end position="381"/>
    </location>
</feature>
<dbReference type="Pfam" id="PF01757">
    <property type="entry name" value="Acyl_transf_3"/>
    <property type="match status" value="1"/>
</dbReference>
<dbReference type="GO" id="GO:0016747">
    <property type="term" value="F:acyltransferase activity, transferring groups other than amino-acyl groups"/>
    <property type="evidence" value="ECO:0007669"/>
    <property type="project" value="InterPro"/>
</dbReference>
<feature type="transmembrane region" description="Helical" evidence="2">
    <location>
        <begin position="219"/>
        <end position="237"/>
    </location>
</feature>
<evidence type="ECO:0000256" key="2">
    <source>
        <dbReference type="SAM" id="Phobius"/>
    </source>
</evidence>
<evidence type="ECO:0000259" key="3">
    <source>
        <dbReference type="Pfam" id="PF01757"/>
    </source>
</evidence>
<reference evidence="4 5" key="1">
    <citation type="journal article" date="2019" name="Sci. Rep.">
        <title>Extended insight into the Mycobacterium chelonae-abscessus complex through whole genome sequencing of Mycobacterium salmoniphilum outbreak and Mycobacterium salmoniphilum-like strains.</title>
        <authorList>
            <person name="Behra P.R.K."/>
            <person name="Das S."/>
            <person name="Pettersson B.M.F."/>
            <person name="Shirreff L."/>
            <person name="DuCote T."/>
            <person name="Jacobsson K.G."/>
            <person name="Ennis D.G."/>
            <person name="Kirsebom L.A."/>
        </authorList>
    </citation>
    <scope>NUCLEOTIDE SEQUENCE [LARGE SCALE GENOMIC DNA]</scope>
    <source>
        <strain evidence="4 5">CCUG 63697</strain>
    </source>
</reference>
<evidence type="ECO:0000256" key="1">
    <source>
        <dbReference type="SAM" id="MobiDB-lite"/>
    </source>
</evidence>
<feature type="transmembrane region" description="Helical" evidence="2">
    <location>
        <begin position="76"/>
        <end position="97"/>
    </location>
</feature>
<gene>
    <name evidence="4" type="ORF">CCUG63697_02270</name>
</gene>
<feature type="transmembrane region" description="Helical" evidence="2">
    <location>
        <begin position="282"/>
        <end position="302"/>
    </location>
</feature>
<keyword evidence="2" id="KW-0812">Transmembrane</keyword>
<organism evidence="4 5">
    <name type="scientific">Mycobacteroides franklinii</name>
    <dbReference type="NCBI Taxonomy" id="948102"/>
    <lineage>
        <taxon>Bacteria</taxon>
        <taxon>Bacillati</taxon>
        <taxon>Actinomycetota</taxon>
        <taxon>Actinomycetes</taxon>
        <taxon>Mycobacteriales</taxon>
        <taxon>Mycobacteriaceae</taxon>
        <taxon>Mycobacteroides</taxon>
    </lineage>
</organism>
<name>A0A4R8R3P1_9MYCO</name>
<proteinExistence type="predicted"/>
<dbReference type="Proteomes" id="UP000295165">
    <property type="component" value="Unassembled WGS sequence"/>
</dbReference>
<evidence type="ECO:0000313" key="5">
    <source>
        <dbReference type="Proteomes" id="UP000295165"/>
    </source>
</evidence>
<keyword evidence="2" id="KW-0472">Membrane</keyword>
<feature type="compositionally biased region" description="Basic and acidic residues" evidence="1">
    <location>
        <begin position="1"/>
        <end position="23"/>
    </location>
</feature>
<feature type="transmembrane region" description="Helical" evidence="2">
    <location>
        <begin position="314"/>
        <end position="341"/>
    </location>
</feature>
<feature type="domain" description="Acyltransferase 3" evidence="3">
    <location>
        <begin position="36"/>
        <end position="377"/>
    </location>
</feature>
<accession>A0A4R8R3P1</accession>
<sequence>MIEMGREGLDDSVRRGRSIDRPSHSGAEPGPARELSLDLYRVSAVVIVVLGHWLASAVNYQDGHFVYLNVLVEMPWTQWLTLIFQVVPVFFVVAGYANAASWTRWHDTHGDRALDWIRHRVTTTLGPTTVYVAAALAVVGVLCGIGMGGTTVELGAWAIAMHLWFLPVYLATVSLTPWLVSAHRRRGLAVLVALALCAAAIDIATLGAGVPVIGVANYLFVWTAIYQMGVAWFGGALPGRSPILLAAGAAITLAALVWLGPYPVSMLGVPGQPVRNSSPPTIALLAFAAVQSGLLLAAAPAVTRWLQRSRGRRLLMVVNANVMALYLWHMIAVVVVVLVGYPAHLIPRPTLGSGAWWLSRVVWVATLLAFTAAIMMLLSTLRSRIQRRTRAIPVVALRASSWLNALLLVVGTAIAAAALAQFAVAGFAPNGKFPALAALVYAAGVGLVAVSHSLTTPSRAHQTSSGRA</sequence>
<dbReference type="EMBL" id="PECC01000027">
    <property type="protein sequence ID" value="TDZ50761.1"/>
    <property type="molecule type" value="Genomic_DNA"/>
</dbReference>
<feature type="region of interest" description="Disordered" evidence="1">
    <location>
        <begin position="1"/>
        <end position="32"/>
    </location>
</feature>
<feature type="transmembrane region" description="Helical" evidence="2">
    <location>
        <begin position="244"/>
        <end position="262"/>
    </location>
</feature>
<feature type="transmembrane region" description="Helical" evidence="2">
    <location>
        <begin position="39"/>
        <end position="56"/>
    </location>
</feature>
<evidence type="ECO:0000313" key="4">
    <source>
        <dbReference type="EMBL" id="TDZ50761.1"/>
    </source>
</evidence>
<feature type="transmembrane region" description="Helical" evidence="2">
    <location>
        <begin position="433"/>
        <end position="454"/>
    </location>
</feature>
<dbReference type="InterPro" id="IPR002656">
    <property type="entry name" value="Acyl_transf_3_dom"/>
</dbReference>
<feature type="transmembrane region" description="Helical" evidence="2">
    <location>
        <begin position="188"/>
        <end position="213"/>
    </location>
</feature>
<feature type="transmembrane region" description="Helical" evidence="2">
    <location>
        <begin position="154"/>
        <end position="176"/>
    </location>
</feature>
<keyword evidence="2" id="KW-1133">Transmembrane helix</keyword>